<dbReference type="GO" id="GO:0010052">
    <property type="term" value="P:guard cell differentiation"/>
    <property type="evidence" value="ECO:0007669"/>
    <property type="project" value="UniProtKB-UniRule"/>
</dbReference>
<dbReference type="GO" id="GO:0005576">
    <property type="term" value="C:extracellular region"/>
    <property type="evidence" value="ECO:0007669"/>
    <property type="project" value="UniProtKB-SubCell"/>
</dbReference>
<keyword evidence="5 7" id="KW-0732">Signal</keyword>
<evidence type="ECO:0000256" key="8">
    <source>
        <dbReference type="SAM" id="MobiDB-lite"/>
    </source>
</evidence>
<feature type="compositionally biased region" description="Basic and acidic residues" evidence="8">
    <location>
        <begin position="50"/>
        <end position="62"/>
    </location>
</feature>
<proteinExistence type="inferred from homology"/>
<evidence type="ECO:0000256" key="7">
    <source>
        <dbReference type="RuleBase" id="RU367102"/>
    </source>
</evidence>
<keyword evidence="4 7" id="KW-0964">Secreted</keyword>
<reference evidence="9" key="2">
    <citation type="submission" date="2023-05" db="EMBL/GenBank/DDBJ databases">
        <authorList>
            <person name="Schelkunov M.I."/>
        </authorList>
    </citation>
    <scope>NUCLEOTIDE SEQUENCE</scope>
    <source>
        <strain evidence="9">Hsosn_3</strain>
        <tissue evidence="9">Leaf</tissue>
    </source>
</reference>
<feature type="region of interest" description="Disordered" evidence="8">
    <location>
        <begin position="40"/>
        <end position="81"/>
    </location>
</feature>
<evidence type="ECO:0000313" key="9">
    <source>
        <dbReference type="EMBL" id="KAK1365252.1"/>
    </source>
</evidence>
<feature type="compositionally biased region" description="Polar residues" evidence="8">
    <location>
        <begin position="40"/>
        <end position="49"/>
    </location>
</feature>
<dbReference type="AlphaFoldDB" id="A0AAD8MA73"/>
<dbReference type="EMBL" id="JAUIZM010000009">
    <property type="protein sequence ID" value="KAK1365252.1"/>
    <property type="molecule type" value="Genomic_DNA"/>
</dbReference>
<evidence type="ECO:0000256" key="3">
    <source>
        <dbReference type="ARBA" id="ARBA00022473"/>
    </source>
</evidence>
<comment type="function">
    <text evidence="7">Controls stomatal patterning.</text>
</comment>
<name>A0AAD8MA73_9APIA</name>
<dbReference type="InterPro" id="IPR039455">
    <property type="entry name" value="EPFL"/>
</dbReference>
<keyword evidence="3 7" id="KW-0217">Developmental protein</keyword>
<accession>A0AAD8MA73</accession>
<evidence type="ECO:0000313" key="10">
    <source>
        <dbReference type="Proteomes" id="UP001237642"/>
    </source>
</evidence>
<keyword evidence="10" id="KW-1185">Reference proteome</keyword>
<sequence length="135" mass="15542">MYNFFIATLQLIIWILATTHPFSPLYHSAALQRGTSQTLQSPQVAFNSEQGKERKGVVKIEKEEEEEEEEEEERKYKLGMSRIGSRPPNCDHRCGHCRPCIAIQVPTNTQHLHLQFANYEPEGWKCKCGSSFFTP</sequence>
<protein>
    <recommendedName>
        <fullName evidence="7">Epidermal patterning factor-like protein</fullName>
    </recommendedName>
</protein>
<evidence type="ECO:0000256" key="5">
    <source>
        <dbReference type="ARBA" id="ARBA00022729"/>
    </source>
</evidence>
<comment type="similarity">
    <text evidence="2 7">Belongs to the plant cysteine rich small secretory peptide family. Epidermal patterning factor subfamily.</text>
</comment>
<dbReference type="Pfam" id="PF17181">
    <property type="entry name" value="EPF"/>
    <property type="match status" value="1"/>
</dbReference>
<evidence type="ECO:0000256" key="4">
    <source>
        <dbReference type="ARBA" id="ARBA00022525"/>
    </source>
</evidence>
<comment type="caution">
    <text evidence="9">The sequence shown here is derived from an EMBL/GenBank/DDBJ whole genome shotgun (WGS) entry which is preliminary data.</text>
</comment>
<evidence type="ECO:0000256" key="1">
    <source>
        <dbReference type="ARBA" id="ARBA00004613"/>
    </source>
</evidence>
<evidence type="ECO:0000256" key="6">
    <source>
        <dbReference type="ARBA" id="ARBA00023157"/>
    </source>
</evidence>
<evidence type="ECO:0000256" key="2">
    <source>
        <dbReference type="ARBA" id="ARBA00008127"/>
    </source>
</evidence>
<dbReference type="PANTHER" id="PTHR33109">
    <property type="entry name" value="EPIDERMAL PATTERNING FACTOR-LIKE PROTEIN 4"/>
    <property type="match status" value="1"/>
</dbReference>
<comment type="subcellular location">
    <subcellularLocation>
        <location evidence="1 7">Secreted</location>
    </subcellularLocation>
</comment>
<reference evidence="9" key="1">
    <citation type="submission" date="2023-02" db="EMBL/GenBank/DDBJ databases">
        <title>Genome of toxic invasive species Heracleum sosnowskyi carries increased number of genes despite the absence of recent whole-genome duplications.</title>
        <authorList>
            <person name="Schelkunov M."/>
            <person name="Shtratnikova V."/>
            <person name="Makarenko M."/>
            <person name="Klepikova A."/>
            <person name="Omelchenko D."/>
            <person name="Novikova G."/>
            <person name="Obukhova E."/>
            <person name="Bogdanov V."/>
            <person name="Penin A."/>
            <person name="Logacheva M."/>
        </authorList>
    </citation>
    <scope>NUCLEOTIDE SEQUENCE</scope>
    <source>
        <strain evidence="9">Hsosn_3</strain>
        <tissue evidence="9">Leaf</tissue>
    </source>
</reference>
<dbReference type="Proteomes" id="UP001237642">
    <property type="component" value="Unassembled WGS sequence"/>
</dbReference>
<dbReference type="PANTHER" id="PTHR33109:SF74">
    <property type="entry name" value="EPIDERMAL PATTERNING FACTOR-LIKE PROTEIN"/>
    <property type="match status" value="1"/>
</dbReference>
<feature type="chain" id="PRO_5041770585" description="Epidermal patterning factor-like protein" evidence="7">
    <location>
        <begin position="20"/>
        <end position="135"/>
    </location>
</feature>
<feature type="compositionally biased region" description="Acidic residues" evidence="8">
    <location>
        <begin position="63"/>
        <end position="72"/>
    </location>
</feature>
<gene>
    <name evidence="9" type="ORF">POM88_040813</name>
</gene>
<organism evidence="9 10">
    <name type="scientific">Heracleum sosnowskyi</name>
    <dbReference type="NCBI Taxonomy" id="360622"/>
    <lineage>
        <taxon>Eukaryota</taxon>
        <taxon>Viridiplantae</taxon>
        <taxon>Streptophyta</taxon>
        <taxon>Embryophyta</taxon>
        <taxon>Tracheophyta</taxon>
        <taxon>Spermatophyta</taxon>
        <taxon>Magnoliopsida</taxon>
        <taxon>eudicotyledons</taxon>
        <taxon>Gunneridae</taxon>
        <taxon>Pentapetalae</taxon>
        <taxon>asterids</taxon>
        <taxon>campanulids</taxon>
        <taxon>Apiales</taxon>
        <taxon>Apiaceae</taxon>
        <taxon>Apioideae</taxon>
        <taxon>apioid superclade</taxon>
        <taxon>Tordylieae</taxon>
        <taxon>Tordyliinae</taxon>
        <taxon>Heracleum</taxon>
    </lineage>
</organism>
<feature type="signal peptide" evidence="7">
    <location>
        <begin position="1"/>
        <end position="19"/>
    </location>
</feature>
<keyword evidence="6" id="KW-1015">Disulfide bond</keyword>